<feature type="transmembrane region" description="Helical" evidence="5">
    <location>
        <begin position="54"/>
        <end position="74"/>
    </location>
</feature>
<name>A0AAE3M1B7_9BACT</name>
<evidence type="ECO:0000313" key="7">
    <source>
        <dbReference type="EMBL" id="MCW3784970.1"/>
    </source>
</evidence>
<evidence type="ECO:0000259" key="6">
    <source>
        <dbReference type="Pfam" id="PF06271"/>
    </source>
</evidence>
<keyword evidence="4 5" id="KW-0472">Membrane</keyword>
<dbReference type="Proteomes" id="UP001209229">
    <property type="component" value="Unassembled WGS sequence"/>
</dbReference>
<dbReference type="GO" id="GO:0016020">
    <property type="term" value="C:membrane"/>
    <property type="evidence" value="ECO:0007669"/>
    <property type="project" value="UniProtKB-SubCell"/>
</dbReference>
<sequence>MEYLNIETTQNIDLEFKSASVGDRILAYGFDLLIMFVWNLTWFLILGRAGGLEIWHIVFTLPIVFYSLICELFLNGQSFGKMIFKIKVAKLDGSELTLGTCLIRWIFRIVDNWLLLGSVAVLTVILTNKSQRLGDLTAGTTVVKLSKANLFTDTSYLEVPENYAIKYPQVNLLNDDDANTLKEVLRLTSLKNNADSESVEIIINKTRRAIQKKLNIDVIDKDSKEFLETVLLDYNCINK</sequence>
<dbReference type="EMBL" id="JAPDPJ010000001">
    <property type="protein sequence ID" value="MCW3784970.1"/>
    <property type="molecule type" value="Genomic_DNA"/>
</dbReference>
<gene>
    <name evidence="7" type="ORF">OM075_00760</name>
</gene>
<evidence type="ECO:0000313" key="8">
    <source>
        <dbReference type="Proteomes" id="UP001209229"/>
    </source>
</evidence>
<evidence type="ECO:0000256" key="5">
    <source>
        <dbReference type="SAM" id="Phobius"/>
    </source>
</evidence>
<comment type="caution">
    <text evidence="7">The sequence shown here is derived from an EMBL/GenBank/DDBJ whole genome shotgun (WGS) entry which is preliminary data.</text>
</comment>
<keyword evidence="8" id="KW-1185">Reference proteome</keyword>
<keyword evidence="3 5" id="KW-1133">Transmembrane helix</keyword>
<dbReference type="PANTHER" id="PTHR38480">
    <property type="entry name" value="SLR0254 PROTEIN"/>
    <property type="match status" value="1"/>
</dbReference>
<evidence type="ECO:0000256" key="4">
    <source>
        <dbReference type="ARBA" id="ARBA00023136"/>
    </source>
</evidence>
<keyword evidence="2 5" id="KW-0812">Transmembrane</keyword>
<feature type="transmembrane region" description="Helical" evidence="5">
    <location>
        <begin position="25"/>
        <end position="47"/>
    </location>
</feature>
<comment type="subcellular location">
    <subcellularLocation>
        <location evidence="1">Membrane</location>
        <topology evidence="1">Multi-pass membrane protein</topology>
    </subcellularLocation>
</comment>
<dbReference type="RefSeq" id="WP_301188541.1">
    <property type="nucleotide sequence ID" value="NZ_JAPDPJ010000001.1"/>
</dbReference>
<reference evidence="7" key="1">
    <citation type="submission" date="2022-10" db="EMBL/GenBank/DDBJ databases">
        <authorList>
            <person name="Yu W.X."/>
        </authorList>
    </citation>
    <scope>NUCLEOTIDE SEQUENCE</scope>
    <source>
        <strain evidence="7">AAT</strain>
    </source>
</reference>
<accession>A0AAE3M1B7</accession>
<evidence type="ECO:0000256" key="1">
    <source>
        <dbReference type="ARBA" id="ARBA00004141"/>
    </source>
</evidence>
<dbReference type="Pfam" id="PF06271">
    <property type="entry name" value="RDD"/>
    <property type="match status" value="1"/>
</dbReference>
<feature type="domain" description="RDD" evidence="6">
    <location>
        <begin position="19"/>
        <end position="139"/>
    </location>
</feature>
<protein>
    <submittedName>
        <fullName evidence="7">RDD family protein</fullName>
    </submittedName>
</protein>
<dbReference type="InterPro" id="IPR010432">
    <property type="entry name" value="RDD"/>
</dbReference>
<evidence type="ECO:0000256" key="3">
    <source>
        <dbReference type="ARBA" id="ARBA00022989"/>
    </source>
</evidence>
<dbReference type="AlphaFoldDB" id="A0AAE3M1B7"/>
<proteinExistence type="predicted"/>
<dbReference type="PANTHER" id="PTHR38480:SF1">
    <property type="entry name" value="SLR0254 PROTEIN"/>
    <property type="match status" value="1"/>
</dbReference>
<organism evidence="7 8">
    <name type="scientific">Plebeiibacterium sediminum</name>
    <dbReference type="NCBI Taxonomy" id="2992112"/>
    <lineage>
        <taxon>Bacteria</taxon>
        <taxon>Pseudomonadati</taxon>
        <taxon>Bacteroidota</taxon>
        <taxon>Bacteroidia</taxon>
        <taxon>Marinilabiliales</taxon>
        <taxon>Marinilabiliaceae</taxon>
        <taxon>Plebeiibacterium</taxon>
    </lineage>
</organism>
<evidence type="ECO:0000256" key="2">
    <source>
        <dbReference type="ARBA" id="ARBA00022692"/>
    </source>
</evidence>